<feature type="signal peptide" evidence="1">
    <location>
        <begin position="1"/>
        <end position="21"/>
    </location>
</feature>
<dbReference type="SUPFAM" id="SSF56524">
    <property type="entry name" value="Oxidoreductase molybdopterin-binding domain"/>
    <property type="match status" value="1"/>
</dbReference>
<evidence type="ECO:0000313" key="2">
    <source>
        <dbReference type="EMBL" id="MBA9021301.1"/>
    </source>
</evidence>
<dbReference type="RefSeq" id="WP_182574577.1">
    <property type="nucleotide sequence ID" value="NZ_JACJHY010000015.1"/>
</dbReference>
<feature type="chain" id="PRO_5046147849" evidence="1">
    <location>
        <begin position="22"/>
        <end position="183"/>
    </location>
</feature>
<gene>
    <name evidence="2" type="ORF">HNQ97_003307</name>
</gene>
<evidence type="ECO:0000313" key="3">
    <source>
        <dbReference type="Proteomes" id="UP000587524"/>
    </source>
</evidence>
<reference evidence="2 3" key="1">
    <citation type="submission" date="2020-08" db="EMBL/GenBank/DDBJ databases">
        <title>Genomic Encyclopedia of Type Strains, Phase IV (KMG-IV): sequencing the most valuable type-strain genomes for metagenomic binning, comparative biology and taxonomic classification.</title>
        <authorList>
            <person name="Goeker M."/>
        </authorList>
    </citation>
    <scope>NUCLEOTIDE SEQUENCE [LARGE SCALE GENOMIC DNA]</scope>
    <source>
        <strain evidence="2 3">DSM 17455</strain>
    </source>
</reference>
<dbReference type="EMBL" id="JACJHZ010000015">
    <property type="protein sequence ID" value="MBA9021301.1"/>
    <property type="molecule type" value="Genomic_DNA"/>
</dbReference>
<evidence type="ECO:0000256" key="1">
    <source>
        <dbReference type="SAM" id="SignalP"/>
    </source>
</evidence>
<comment type="caution">
    <text evidence="2">The sequence shown here is derived from an EMBL/GenBank/DDBJ whole genome shotgun (WGS) entry which is preliminary data.</text>
</comment>
<organism evidence="2 3">
    <name type="scientific">Aminobacter ciceronei</name>
    <dbReference type="NCBI Taxonomy" id="150723"/>
    <lineage>
        <taxon>Bacteria</taxon>
        <taxon>Pseudomonadati</taxon>
        <taxon>Pseudomonadota</taxon>
        <taxon>Alphaproteobacteria</taxon>
        <taxon>Hyphomicrobiales</taxon>
        <taxon>Phyllobacteriaceae</taxon>
        <taxon>Aminobacter</taxon>
    </lineage>
</organism>
<keyword evidence="3" id="KW-1185">Reference proteome</keyword>
<name>A0ABR6C8F4_9HYPH</name>
<dbReference type="Proteomes" id="UP000587524">
    <property type="component" value="Unassembled WGS sequence"/>
</dbReference>
<protein>
    <submittedName>
        <fullName evidence="2">Uncharacterized protein</fullName>
    </submittedName>
</protein>
<keyword evidence="1" id="KW-0732">Signal</keyword>
<sequence length="183" mass="20628">MRLNILTLTLSSVFTIASLSASEASYDNPNMISVENASGQALKTFSTEQLKAEFPQQTYDTRTPWTKENETIVYRGPKLKDVLAKGGISDNPGIKIVAYDNFVSEIRGDEIEQFEPILAVERKCTDEDRAKSLCKGGQEFRPINMLEKGPIFVVWPYDRLPSDYVPARNSIWVFFPVALRSVQ</sequence>
<proteinExistence type="predicted"/>
<accession>A0ABR6C8F4</accession>
<dbReference type="InterPro" id="IPR036374">
    <property type="entry name" value="OxRdtase_Mopterin-bd_sf"/>
</dbReference>